<keyword evidence="2" id="KW-1185">Reference proteome</keyword>
<dbReference type="EMBL" id="KN557818">
    <property type="protein sequence ID" value="KHJ87411.1"/>
    <property type="molecule type" value="Genomic_DNA"/>
</dbReference>
<evidence type="ECO:0000313" key="2">
    <source>
        <dbReference type="Proteomes" id="UP000053660"/>
    </source>
</evidence>
<dbReference type="Proteomes" id="UP000053660">
    <property type="component" value="Unassembled WGS sequence"/>
</dbReference>
<dbReference type="AlphaFoldDB" id="A0A0B1SU33"/>
<reference evidence="1 2" key="1">
    <citation type="submission" date="2014-03" db="EMBL/GenBank/DDBJ databases">
        <title>Draft genome of the hookworm Oesophagostomum dentatum.</title>
        <authorList>
            <person name="Mitreva M."/>
        </authorList>
    </citation>
    <scope>NUCLEOTIDE SEQUENCE [LARGE SCALE GENOMIC DNA]</scope>
    <source>
        <strain evidence="1 2">OD-Hann</strain>
    </source>
</reference>
<proteinExistence type="predicted"/>
<evidence type="ECO:0000313" key="1">
    <source>
        <dbReference type="EMBL" id="KHJ87411.1"/>
    </source>
</evidence>
<accession>A0A0B1SU33</accession>
<gene>
    <name evidence="1" type="ORF">OESDEN_12816</name>
</gene>
<organism evidence="1 2">
    <name type="scientific">Oesophagostomum dentatum</name>
    <name type="common">Nodular worm</name>
    <dbReference type="NCBI Taxonomy" id="61180"/>
    <lineage>
        <taxon>Eukaryota</taxon>
        <taxon>Metazoa</taxon>
        <taxon>Ecdysozoa</taxon>
        <taxon>Nematoda</taxon>
        <taxon>Chromadorea</taxon>
        <taxon>Rhabditida</taxon>
        <taxon>Rhabditina</taxon>
        <taxon>Rhabditomorpha</taxon>
        <taxon>Strongyloidea</taxon>
        <taxon>Strongylidae</taxon>
        <taxon>Oesophagostomum</taxon>
    </lineage>
</organism>
<sequence>MTRKKSGNFRFQRQHHGEYTSIADNIRLDRNFYEETPHFRYAPEPMYMEEDSRCRLYKTDKNASTKNPSTSGNAQLGTEELRLFIPQEKRLNWMI</sequence>
<protein>
    <submittedName>
        <fullName evidence="1">Uncharacterized protein</fullName>
    </submittedName>
</protein>
<name>A0A0B1SU33_OESDE</name>